<dbReference type="InterPro" id="IPR011990">
    <property type="entry name" value="TPR-like_helical_dom_sf"/>
</dbReference>
<proteinExistence type="predicted"/>
<dbReference type="SUPFAM" id="SSF48452">
    <property type="entry name" value="TPR-like"/>
    <property type="match status" value="1"/>
</dbReference>
<keyword evidence="1" id="KW-0732">Signal</keyword>
<dbReference type="AlphaFoldDB" id="A0A1Y6CBH6"/>
<dbReference type="Proteomes" id="UP000192907">
    <property type="component" value="Unassembled WGS sequence"/>
</dbReference>
<evidence type="ECO:0008006" key="4">
    <source>
        <dbReference type="Google" id="ProtNLM"/>
    </source>
</evidence>
<evidence type="ECO:0000313" key="3">
    <source>
        <dbReference type="Proteomes" id="UP000192907"/>
    </source>
</evidence>
<protein>
    <recommendedName>
        <fullName evidence="4">Tetratricopeptide repeat-containing protein</fullName>
    </recommendedName>
</protein>
<accession>A0A1Y6CBH6</accession>
<feature type="signal peptide" evidence="1">
    <location>
        <begin position="1"/>
        <end position="24"/>
    </location>
</feature>
<dbReference type="RefSeq" id="WP_132321437.1">
    <property type="nucleotide sequence ID" value="NZ_FWZT01000014.1"/>
</dbReference>
<dbReference type="Gene3D" id="1.25.40.10">
    <property type="entry name" value="Tetratricopeptide repeat domain"/>
    <property type="match status" value="1"/>
</dbReference>
<name>A0A1Y6CBH6_9BACT</name>
<evidence type="ECO:0000313" key="2">
    <source>
        <dbReference type="EMBL" id="SMF46945.1"/>
    </source>
</evidence>
<organism evidence="2 3">
    <name type="scientific">Pseudobacteriovorax antillogorgiicola</name>
    <dbReference type="NCBI Taxonomy" id="1513793"/>
    <lineage>
        <taxon>Bacteria</taxon>
        <taxon>Pseudomonadati</taxon>
        <taxon>Bdellovibrionota</taxon>
        <taxon>Oligoflexia</taxon>
        <taxon>Oligoflexales</taxon>
        <taxon>Pseudobacteriovoracaceae</taxon>
        <taxon>Pseudobacteriovorax</taxon>
    </lineage>
</organism>
<feature type="chain" id="PRO_5012283231" description="Tetratricopeptide repeat-containing protein" evidence="1">
    <location>
        <begin position="25"/>
        <end position="524"/>
    </location>
</feature>
<dbReference type="OrthoDB" id="6396554at2"/>
<gene>
    <name evidence="2" type="ORF">SAMN06296036_11492</name>
</gene>
<dbReference type="STRING" id="1513793.SAMN06296036_11492"/>
<keyword evidence="3" id="KW-1185">Reference proteome</keyword>
<evidence type="ECO:0000256" key="1">
    <source>
        <dbReference type="SAM" id="SignalP"/>
    </source>
</evidence>
<reference evidence="3" key="1">
    <citation type="submission" date="2017-04" db="EMBL/GenBank/DDBJ databases">
        <authorList>
            <person name="Varghese N."/>
            <person name="Submissions S."/>
        </authorList>
    </citation>
    <scope>NUCLEOTIDE SEQUENCE [LARGE SCALE GENOMIC DNA]</scope>
    <source>
        <strain evidence="3">RKEM611</strain>
    </source>
</reference>
<sequence>MCLRLLYILLVIGLSGLNTSSVFAKKKQRQNSFDDKVEDTIQAYRRGENSGKKTWVLLNRMAKNYSKMSPAAISRVKAVQAQLLANNGYPILASLYSSESIIISNKPLDKVNTTTWKILAKASEDEPIEYVLDRLALKYMAMNENPRFFENDWNYYVASALLNKDKVMLAREYFRKLKMQDRFYLPAQYQIAIINIEHGAYTDAEARLKAILSSASQKVSSLSDEKKQTMINYAHMALARMYYEQKKFIRSAYHYRKIPKTSLLFYDSLFEQSWALFMSGRPKHALGSLYGAHSPYFRSVYNPESKILESMVYFWMCRYDEARNALADFAEQHAEAVDGLKSFLERQKLTPETTYQVFENLISDVSSASLGISRQVLKTAAERDAMLLIRNQYASVLEELNRVNTKGVFGMQKGTSVLTGRLEDLALNIRNELGGIYLKELRYLDEHFAELYTQAQFLYLELLMGQKEHLLGRELHADNKVRNVADIRKMKTWSEKTQSWMDDKFEYWWDEVGYQIIDVDPLCN</sequence>
<dbReference type="EMBL" id="FWZT01000014">
    <property type="protein sequence ID" value="SMF46945.1"/>
    <property type="molecule type" value="Genomic_DNA"/>
</dbReference>